<dbReference type="VGNC" id="VGNC:90753">
    <property type="gene designation" value="NIT1"/>
</dbReference>
<evidence type="ECO:0000313" key="2">
    <source>
        <dbReference type="Ensembl" id="ENSSSCP00000038560.2"/>
    </source>
</evidence>
<evidence type="ECO:0000313" key="3">
    <source>
        <dbReference type="Proteomes" id="UP000008227"/>
    </source>
</evidence>
<evidence type="ECO:0000313" key="4">
    <source>
        <dbReference type="VGNC" id="VGNC:90753"/>
    </source>
</evidence>
<organism evidence="2 3">
    <name type="scientific">Sus scrofa</name>
    <name type="common">Pig</name>
    <dbReference type="NCBI Taxonomy" id="9823"/>
    <lineage>
        <taxon>Eukaryota</taxon>
        <taxon>Metazoa</taxon>
        <taxon>Chordata</taxon>
        <taxon>Craniata</taxon>
        <taxon>Vertebrata</taxon>
        <taxon>Euteleostomi</taxon>
        <taxon>Mammalia</taxon>
        <taxon>Eutheria</taxon>
        <taxon>Laurasiatheria</taxon>
        <taxon>Artiodactyla</taxon>
        <taxon>Suina</taxon>
        <taxon>Suidae</taxon>
        <taxon>Sus</taxon>
    </lineage>
</organism>
<reference evidence="2" key="4">
    <citation type="submission" date="2025-09" db="UniProtKB">
        <authorList>
            <consortium name="Ensembl"/>
        </authorList>
    </citation>
    <scope>IDENTIFICATION</scope>
</reference>
<dbReference type="InterPro" id="IPR001110">
    <property type="entry name" value="UPF0012_CS"/>
</dbReference>
<gene>
    <name evidence="2 4" type="primary">NIT1</name>
</gene>
<dbReference type="Ensembl" id="ENSSSCT00000064287.3">
    <property type="protein sequence ID" value="ENSSSCP00000038560.2"/>
    <property type="gene ID" value="ENSSSCG00000037793.3"/>
</dbReference>
<dbReference type="PROSITE" id="PS01227">
    <property type="entry name" value="UPF0012"/>
    <property type="match status" value="1"/>
</dbReference>
<accession>A0A287A3U6</accession>
<dbReference type="InterPro" id="IPR036526">
    <property type="entry name" value="C-N_Hydrolase_sf"/>
</dbReference>
<dbReference type="Pfam" id="PF00795">
    <property type="entry name" value="CN_hydrolase"/>
    <property type="match status" value="1"/>
</dbReference>
<dbReference type="Bgee" id="ENSSSCG00000037793">
    <property type="expression patterns" value="Expressed in adult mammalian kidney and 46 other cell types or tissues"/>
</dbReference>
<dbReference type="AlphaFoldDB" id="A0A287A3U6"/>
<evidence type="ECO:0007829" key="5">
    <source>
        <dbReference type="PeptideAtlas" id="A0A287A3U6"/>
    </source>
</evidence>
<dbReference type="Gene3D" id="3.60.110.10">
    <property type="entry name" value="Carbon-nitrogen hydrolase"/>
    <property type="match status" value="1"/>
</dbReference>
<reference evidence="2" key="3">
    <citation type="submission" date="2025-08" db="UniProtKB">
        <authorList>
            <consortium name="Ensembl"/>
        </authorList>
    </citation>
    <scope>IDENTIFICATION</scope>
</reference>
<dbReference type="SUPFAM" id="SSF56317">
    <property type="entry name" value="Carbon-nitrogen hydrolase"/>
    <property type="match status" value="1"/>
</dbReference>
<reference evidence="3" key="1">
    <citation type="submission" date="2009-11" db="EMBL/GenBank/DDBJ databases">
        <authorList>
            <consortium name="Porcine genome sequencing project"/>
        </authorList>
    </citation>
    <scope>NUCLEOTIDE SEQUENCE [LARGE SCALE GENOMIC DNA]</scope>
    <source>
        <strain evidence="3">Duroc</strain>
    </source>
</reference>
<proteinExistence type="evidence at protein level"/>
<evidence type="ECO:0000259" key="1">
    <source>
        <dbReference type="PROSITE" id="PS50263"/>
    </source>
</evidence>
<dbReference type="PROSITE" id="PS50263">
    <property type="entry name" value="CN_HYDROLASE"/>
    <property type="match status" value="1"/>
</dbReference>
<dbReference type="ExpressionAtlas" id="A0A287A3U6">
    <property type="expression patterns" value="baseline and differential"/>
</dbReference>
<name>A0A287A3U6_PIG</name>
<dbReference type="PANTHER" id="PTHR23088">
    <property type="entry name" value="NITRILASE-RELATED"/>
    <property type="match status" value="1"/>
</dbReference>
<dbReference type="Proteomes" id="UP000008227">
    <property type="component" value="Chromosome 4"/>
</dbReference>
<reference evidence="2" key="2">
    <citation type="journal article" date="2020" name="Gigascience">
        <title>An improved pig reference genome sequence to enable pig genetics and genomics research.</title>
        <authorList>
            <person name="Warr A."/>
            <person name="Affara N."/>
            <person name="Aken B."/>
            <person name="Beiki H."/>
            <person name="Bickhart D.M."/>
            <person name="Billis K."/>
            <person name="Chow W."/>
            <person name="Eory L."/>
            <person name="Finlayson H.A."/>
            <person name="Flicek P."/>
            <person name="Giron C.G."/>
            <person name="Griffin D.K."/>
            <person name="Hall R."/>
            <person name="Hannum G."/>
            <person name="Hourlier T."/>
            <person name="Howe K."/>
            <person name="Hume D.A."/>
            <person name="Izuogu O."/>
            <person name="Kim K."/>
            <person name="Koren S."/>
            <person name="Liu H."/>
            <person name="Manchanda N."/>
            <person name="Martin F.J."/>
            <person name="Nonneman D.J."/>
            <person name="O'Connor R.E."/>
            <person name="Phillippy A.M."/>
            <person name="Rohrer G.A."/>
            <person name="Rosen B.D."/>
            <person name="Rund L.A."/>
            <person name="Sargent C.A."/>
            <person name="Schook L.B."/>
            <person name="Schroeder S.G."/>
            <person name="Schwartz A.S."/>
            <person name="Skinner B.M."/>
            <person name="Talbot R."/>
            <person name="Tseng E."/>
            <person name="Tuggle C.K."/>
            <person name="Watson M."/>
            <person name="Smith T.P.L."/>
            <person name="Archibald A.L."/>
        </authorList>
    </citation>
    <scope>NUCLEOTIDE SEQUENCE [LARGE SCALE GENOMIC DNA]</scope>
    <source>
        <strain evidence="2">Duroc</strain>
    </source>
</reference>
<protein>
    <submittedName>
        <fullName evidence="2">Nitrilase 1</fullName>
    </submittedName>
</protein>
<dbReference type="PANTHER" id="PTHR23088:SF27">
    <property type="entry name" value="DEAMINATED GLUTATHIONE AMIDASE"/>
    <property type="match status" value="1"/>
</dbReference>
<dbReference type="InterPro" id="IPR003010">
    <property type="entry name" value="C-N_Hydrolase"/>
</dbReference>
<keyword evidence="3" id="KW-1185">Reference proteome</keyword>
<feature type="domain" description="CN hydrolase" evidence="1">
    <location>
        <begin position="64"/>
        <end position="297"/>
    </location>
</feature>
<dbReference type="GeneTree" id="ENSGT00550000075099"/>
<keyword evidence="5" id="KW-1267">Proteomics identification</keyword>
<sequence length="297" mass="32328">MVLAVPSCRTCYLARPPRLGFIIRPPHQLLSLLLGPRLRILRLSILCAQPRPRSMAISSSSWDLPLVAVCQVTSTPDKQQNFKTCAELVREAARLGACLAFLPEAFDFIGRDPEETLRLSEPLGGKLLGEYTQLARECGLWLSLGGFHERGQDWEQTQKIYNCHVILNNTGSVVATYRKTHLCDVEIPGQGPMCESNSTIPGPSLEPPVSTPAGKIGLAICYDMRFPELSLALVQAGAEILTYPSAFGSVTGPAHWEVRGHLFRTLRAASKAYGGSQARGLIRAVATSLHHSNSGSK</sequence>